<keyword evidence="19" id="KW-1185">Reference proteome</keyword>
<dbReference type="SUPFAM" id="SSF56784">
    <property type="entry name" value="HAD-like"/>
    <property type="match status" value="1"/>
</dbReference>
<evidence type="ECO:0000256" key="10">
    <source>
        <dbReference type="ARBA" id="ARBA00023163"/>
    </source>
</evidence>
<feature type="compositionally biased region" description="Polar residues" evidence="15">
    <location>
        <begin position="158"/>
        <end position="169"/>
    </location>
</feature>
<dbReference type="PROSITE" id="PS50172">
    <property type="entry name" value="BRCT"/>
    <property type="match status" value="1"/>
</dbReference>
<evidence type="ECO:0000256" key="9">
    <source>
        <dbReference type="ARBA" id="ARBA00023015"/>
    </source>
</evidence>
<comment type="catalytic activity">
    <reaction evidence="13">
        <text>O-phospho-L-threonyl-[protein] + H2O = L-threonyl-[protein] + phosphate</text>
        <dbReference type="Rhea" id="RHEA:47004"/>
        <dbReference type="Rhea" id="RHEA-COMP:11060"/>
        <dbReference type="Rhea" id="RHEA-COMP:11605"/>
        <dbReference type="ChEBI" id="CHEBI:15377"/>
        <dbReference type="ChEBI" id="CHEBI:30013"/>
        <dbReference type="ChEBI" id="CHEBI:43474"/>
        <dbReference type="ChEBI" id="CHEBI:61977"/>
        <dbReference type="EC" id="3.1.3.16"/>
    </reaction>
</comment>
<feature type="region of interest" description="Disordered" evidence="15">
    <location>
        <begin position="1226"/>
        <end position="1245"/>
    </location>
</feature>
<keyword evidence="9" id="KW-0805">Transcription regulation</keyword>
<dbReference type="CDD" id="cd17729">
    <property type="entry name" value="BRCT_CTDP1"/>
    <property type="match status" value="1"/>
</dbReference>
<dbReference type="InterPro" id="IPR023214">
    <property type="entry name" value="HAD_sf"/>
</dbReference>
<evidence type="ECO:0000256" key="4">
    <source>
        <dbReference type="ARBA" id="ARBA00013081"/>
    </source>
</evidence>
<dbReference type="STRING" id="105231.A0A1Y1ICL6"/>
<dbReference type="Pfam" id="PF25505">
    <property type="entry name" value="ARM_CPL3"/>
    <property type="match status" value="1"/>
</dbReference>
<organism evidence="18 19">
    <name type="scientific">Klebsormidium nitens</name>
    <name type="common">Green alga</name>
    <name type="synonym">Ulothrix nitens</name>
    <dbReference type="NCBI Taxonomy" id="105231"/>
    <lineage>
        <taxon>Eukaryota</taxon>
        <taxon>Viridiplantae</taxon>
        <taxon>Streptophyta</taxon>
        <taxon>Klebsormidiophyceae</taxon>
        <taxon>Klebsormidiales</taxon>
        <taxon>Klebsormidiaceae</taxon>
        <taxon>Klebsormidium</taxon>
    </lineage>
</organism>
<keyword evidence="8" id="KW-0694">RNA-binding</keyword>
<feature type="domain" description="FCP1 homology" evidence="17">
    <location>
        <begin position="1107"/>
        <end position="1300"/>
    </location>
</feature>
<evidence type="ECO:0000256" key="6">
    <source>
        <dbReference type="ARBA" id="ARBA00022723"/>
    </source>
</evidence>
<comment type="subcellular location">
    <subcellularLocation>
        <location evidence="3">Nucleus</location>
    </subcellularLocation>
</comment>
<feature type="compositionally biased region" description="Basic residues" evidence="15">
    <location>
        <begin position="299"/>
        <end position="316"/>
    </location>
</feature>
<feature type="compositionally biased region" description="Basic and acidic residues" evidence="15">
    <location>
        <begin position="145"/>
        <end position="157"/>
    </location>
</feature>
<sequence length="1447" mass="155098">MAVSENSEQEEGEIAESPAGPGDGFSSEDAANAAGKVDLFGQGASLPAGHPVPQTVALRVPKHGKGRFFWALRKGSAAEDLSYPPISDPSLLYSHPNIAWARACHTEEESKSEYSTASEGSGWQDDVSPSRKDWTEGLSPSKRIKREDSSPARRDQSLLRTFSHSQSVEISEESRKQQTGLSAEAALDNGEKEEGELEEGEIADDDLDGAVDAVAEQEIEPESEAVPGVSARSVKEDNVSESHERGPMKSRVGSPRRGSRSPRGRDRSRSPRRRRLSKSPQDGRERRYRARSQSQERERRRRERSRSRERRNRSSKRGGESRQHGRSSRDRSAPRGEDRRERRADSVGSVGAIVKEFWDRVDKVRQKEGDRRSPRSGRGSPKERDAAAEQARLLREADALAGKVSLQQAMKSLASVCQTLEDAVWHLCKAVSKKGGAPREVVSKAADDIFFGIRTAYIIGTTGAGRNQGKDNAVLSLIKLAHKDMGRLFTPKQFKEVESWLEHLTSKVSKSPPSGAAGKSTDLPAAATRQGPPAVTSSQAPTSAPSITCNPAPASSSANVPIVSKASVEAMPSIKELAIIAEPLSENLDALRRDAQAYAEGKSRGASQPLGTEQVPKPAANTSLPVDPSAPPPGFSQPFTPPSVPPGFDIHSSTASQKAPQPKVQLRSSQPGPPLELMEEAFSDDESQPKAGSSAAPSKGLDLPPGFRLFGQPIRGLQAAPLGPPGGPEAESWQPVLLPPKLQERPLIDAVGGQLPNPKPSPLEDDDDLPEEILEPPGFAPPAPPASASGASQNSVVKARALQAPAARKVGLPWERPSGAASGNRRRLKGQDESGTQEKPPGFEGAARGKEGLQMKSASSYGPTDSSVLPATAAVSVEVKPGRLEKGTVSRAPSPAGSRSQSPAPTRAASPALSGSRVVTSRKPTPQGGKGTEPSNLGRPPKAPPRENAQPLKEAGNGERGSRAVESVQESGQSRNSAQTLSTADSVESAILSGAESEGARSRDGLERQGSGQLVTSNPTPARPPGKAGPESQTRSETKGPVSNGVSKLKGILKKARVPSDGLPGGNQSAISGDPHVDALLSGLGEKERAAVELERERRLGEQKRMLAAKKLCLVLDLDHTLLNSATFSDIATAGPGWAEKLEAKLAGEDAACRADPVRPRELHRFADMQLWTKLRPGVATFLKKASQLYELHVYTMGNSVYATRMAQILDPTGDYFAGRIISKGDTLEDPPSAPGDSPAPLRSKDLDGVLGMESCVLIIDDNVKVWPHHFQNLIVVERYMYFPGSPQQFGQKGPALFELGHDERAHDGMLASASRVMEQVHGDFFRALRAHGDAARVDARDILQKIQKSILQGVRIVFSRVFPQGTAHPQQNGKWRMAEQFGATCTLKLDESVTHVVAVALGTDKVHWALKNNRHVVNPHWLEASAILYKRAKESDFPVMPSMQQG</sequence>
<dbReference type="PANTHER" id="PTHR23081">
    <property type="entry name" value="RNA POLYMERASE II CTD PHOSPHATASE"/>
    <property type="match status" value="1"/>
</dbReference>
<feature type="region of interest" description="Disordered" evidence="15">
    <location>
        <begin position="599"/>
        <end position="1078"/>
    </location>
</feature>
<evidence type="ECO:0000256" key="15">
    <source>
        <dbReference type="SAM" id="MobiDB-lite"/>
    </source>
</evidence>
<evidence type="ECO:0000259" key="17">
    <source>
        <dbReference type="PROSITE" id="PS50969"/>
    </source>
</evidence>
<comment type="catalytic activity">
    <reaction evidence="12">
        <text>O-phospho-L-seryl-[protein] + H2O = L-seryl-[protein] + phosphate</text>
        <dbReference type="Rhea" id="RHEA:20629"/>
        <dbReference type="Rhea" id="RHEA-COMP:9863"/>
        <dbReference type="Rhea" id="RHEA-COMP:11604"/>
        <dbReference type="ChEBI" id="CHEBI:15377"/>
        <dbReference type="ChEBI" id="CHEBI:29999"/>
        <dbReference type="ChEBI" id="CHEBI:43474"/>
        <dbReference type="ChEBI" id="CHEBI:83421"/>
        <dbReference type="EC" id="3.1.3.16"/>
    </reaction>
</comment>
<comment type="cofactor">
    <cofactor evidence="2">
        <name>Mg(2+)</name>
        <dbReference type="ChEBI" id="CHEBI:18420"/>
    </cofactor>
</comment>
<reference evidence="18 19" key="1">
    <citation type="journal article" date="2014" name="Nat. Commun.">
        <title>Klebsormidium flaccidum genome reveals primary factors for plant terrestrial adaptation.</title>
        <authorList>
            <person name="Hori K."/>
            <person name="Maruyama F."/>
            <person name="Fujisawa T."/>
            <person name="Togashi T."/>
            <person name="Yamamoto N."/>
            <person name="Seo M."/>
            <person name="Sato S."/>
            <person name="Yamada T."/>
            <person name="Mori H."/>
            <person name="Tajima N."/>
            <person name="Moriyama T."/>
            <person name="Ikeuchi M."/>
            <person name="Watanabe M."/>
            <person name="Wada H."/>
            <person name="Kobayashi K."/>
            <person name="Saito M."/>
            <person name="Masuda T."/>
            <person name="Sasaki-Sekimoto Y."/>
            <person name="Mashiguchi K."/>
            <person name="Awai K."/>
            <person name="Shimojima M."/>
            <person name="Masuda S."/>
            <person name="Iwai M."/>
            <person name="Nobusawa T."/>
            <person name="Narise T."/>
            <person name="Kondo S."/>
            <person name="Saito H."/>
            <person name="Sato R."/>
            <person name="Murakawa M."/>
            <person name="Ihara Y."/>
            <person name="Oshima-Yamada Y."/>
            <person name="Ohtaka K."/>
            <person name="Satoh M."/>
            <person name="Sonobe K."/>
            <person name="Ishii M."/>
            <person name="Ohtani R."/>
            <person name="Kanamori-Sato M."/>
            <person name="Honoki R."/>
            <person name="Miyazaki D."/>
            <person name="Mochizuki H."/>
            <person name="Umetsu J."/>
            <person name="Higashi K."/>
            <person name="Shibata D."/>
            <person name="Kamiya Y."/>
            <person name="Sato N."/>
            <person name="Nakamura Y."/>
            <person name="Tabata S."/>
            <person name="Ida S."/>
            <person name="Kurokawa K."/>
            <person name="Ohta H."/>
        </authorList>
    </citation>
    <scope>NUCLEOTIDE SEQUENCE [LARGE SCALE GENOMIC DNA]</scope>
    <source>
        <strain evidence="18 19">NIES-2285</strain>
    </source>
</reference>
<feature type="compositionally biased region" description="Basic and acidic residues" evidence="15">
    <location>
        <begin position="233"/>
        <end position="247"/>
    </location>
</feature>
<dbReference type="GO" id="GO:0008420">
    <property type="term" value="F:RNA polymerase II CTD heptapeptide repeat phosphatase activity"/>
    <property type="evidence" value="ECO:0000318"/>
    <property type="project" value="GO_Central"/>
</dbReference>
<name>A0A1Y1ICL6_KLENI</name>
<feature type="compositionally biased region" description="Polar residues" evidence="15">
    <location>
        <begin position="968"/>
        <end position="986"/>
    </location>
</feature>
<evidence type="ECO:0000313" key="19">
    <source>
        <dbReference type="Proteomes" id="UP000054558"/>
    </source>
</evidence>
<dbReference type="Gene3D" id="3.40.50.10190">
    <property type="entry name" value="BRCT domain"/>
    <property type="match status" value="1"/>
</dbReference>
<feature type="compositionally biased region" description="Acidic residues" evidence="15">
    <location>
        <begin position="677"/>
        <end position="686"/>
    </location>
</feature>
<evidence type="ECO:0000313" key="18">
    <source>
        <dbReference type="EMBL" id="GAQ86456.1"/>
    </source>
</evidence>
<keyword evidence="7" id="KW-0378">Hydrolase</keyword>
<comment type="subunit">
    <text evidence="14">Interacts with RAP74.</text>
</comment>
<dbReference type="PROSITE" id="PS50969">
    <property type="entry name" value="FCP1"/>
    <property type="match status" value="1"/>
</dbReference>
<dbReference type="OMA" id="MANRRSE"/>
<evidence type="ECO:0000256" key="14">
    <source>
        <dbReference type="ARBA" id="ARBA00063107"/>
    </source>
</evidence>
<feature type="region of interest" description="Disordered" evidence="15">
    <location>
        <begin position="506"/>
        <end position="558"/>
    </location>
</feature>
<evidence type="ECO:0000256" key="8">
    <source>
        <dbReference type="ARBA" id="ARBA00022884"/>
    </source>
</evidence>
<evidence type="ECO:0000256" key="11">
    <source>
        <dbReference type="ARBA" id="ARBA00023242"/>
    </source>
</evidence>
<dbReference type="InterPro" id="IPR011947">
    <property type="entry name" value="FCP1_euk"/>
</dbReference>
<dbReference type="PANTHER" id="PTHR23081:SF2">
    <property type="entry name" value="RNA POLYMERASE II C-TERMINAL DOMAIN PHOSPHATASE-LIKE 3"/>
    <property type="match status" value="1"/>
</dbReference>
<dbReference type="InterPro" id="IPR036412">
    <property type="entry name" value="HAD-like_sf"/>
</dbReference>
<keyword evidence="10" id="KW-0804">Transcription</keyword>
<dbReference type="SUPFAM" id="SSF52113">
    <property type="entry name" value="BRCT domain"/>
    <property type="match status" value="1"/>
</dbReference>
<feature type="compositionally biased region" description="Polar residues" evidence="15">
    <location>
        <begin position="856"/>
        <end position="869"/>
    </location>
</feature>
<feature type="region of interest" description="Disordered" evidence="15">
    <location>
        <begin position="364"/>
        <end position="390"/>
    </location>
</feature>
<dbReference type="Gene3D" id="3.40.50.1000">
    <property type="entry name" value="HAD superfamily/HAD-like"/>
    <property type="match status" value="1"/>
</dbReference>
<dbReference type="EC" id="3.1.3.16" evidence="4"/>
<dbReference type="NCBIfam" id="TIGR02250">
    <property type="entry name" value="FCP1_euk"/>
    <property type="match status" value="1"/>
</dbReference>
<evidence type="ECO:0000256" key="3">
    <source>
        <dbReference type="ARBA" id="ARBA00004123"/>
    </source>
</evidence>
<dbReference type="InterPro" id="IPR036420">
    <property type="entry name" value="BRCT_dom_sf"/>
</dbReference>
<evidence type="ECO:0000256" key="7">
    <source>
        <dbReference type="ARBA" id="ARBA00022801"/>
    </source>
</evidence>
<dbReference type="SMART" id="SM00577">
    <property type="entry name" value="CPDc"/>
    <property type="match status" value="1"/>
</dbReference>
<dbReference type="InterPro" id="IPR001357">
    <property type="entry name" value="BRCT_dom"/>
</dbReference>
<dbReference type="GO" id="GO:0046872">
    <property type="term" value="F:metal ion binding"/>
    <property type="evidence" value="ECO:0007669"/>
    <property type="project" value="UniProtKB-KW"/>
</dbReference>
<evidence type="ECO:0000256" key="2">
    <source>
        <dbReference type="ARBA" id="ARBA00001946"/>
    </source>
</evidence>
<feature type="compositionally biased region" description="Pro residues" evidence="15">
    <location>
        <begin position="628"/>
        <end position="645"/>
    </location>
</feature>
<dbReference type="GO" id="GO:0005634">
    <property type="term" value="C:nucleus"/>
    <property type="evidence" value="ECO:0007669"/>
    <property type="project" value="UniProtKB-SubCell"/>
</dbReference>
<dbReference type="InterPro" id="IPR057473">
    <property type="entry name" value="ARM_CPL3"/>
</dbReference>
<feature type="region of interest" description="Disordered" evidence="15">
    <location>
        <begin position="109"/>
        <end position="347"/>
    </location>
</feature>
<dbReference type="FunFam" id="3.40.50.10190:FF:000014">
    <property type="entry name" value="RNA polymerase II C-terminal domain phosphatase-like 3"/>
    <property type="match status" value="1"/>
</dbReference>
<evidence type="ECO:0000256" key="12">
    <source>
        <dbReference type="ARBA" id="ARBA00047761"/>
    </source>
</evidence>
<dbReference type="Pfam" id="PF00533">
    <property type="entry name" value="BRCT"/>
    <property type="match status" value="1"/>
</dbReference>
<feature type="compositionally biased region" description="Acidic residues" evidence="15">
    <location>
        <begin position="191"/>
        <end position="223"/>
    </location>
</feature>
<evidence type="ECO:0000256" key="5">
    <source>
        <dbReference type="ARBA" id="ARBA00022491"/>
    </source>
</evidence>
<evidence type="ECO:0000256" key="1">
    <source>
        <dbReference type="ARBA" id="ARBA00001936"/>
    </source>
</evidence>
<keyword evidence="11" id="KW-0539">Nucleus</keyword>
<comment type="cofactor">
    <cofactor evidence="1">
        <name>Mn(2+)</name>
        <dbReference type="ChEBI" id="CHEBI:29035"/>
    </cofactor>
</comment>
<dbReference type="InterPro" id="IPR004274">
    <property type="entry name" value="FCP1_dom"/>
</dbReference>
<feature type="compositionally biased region" description="Basic and acidic residues" evidence="15">
    <location>
        <begin position="364"/>
        <end position="373"/>
    </location>
</feature>
<feature type="compositionally biased region" description="Basic and acidic residues" evidence="15">
    <location>
        <begin position="317"/>
        <end position="345"/>
    </location>
</feature>
<evidence type="ECO:0000256" key="13">
    <source>
        <dbReference type="ARBA" id="ARBA00048336"/>
    </source>
</evidence>
<feature type="domain" description="BRCT" evidence="16">
    <location>
        <begin position="1347"/>
        <end position="1440"/>
    </location>
</feature>
<protein>
    <recommendedName>
        <fullName evidence="4">protein-serine/threonine phosphatase</fullName>
        <ecNumber evidence="4">3.1.3.16</ecNumber>
    </recommendedName>
</protein>
<gene>
    <name evidence="18" type="ORF">KFL_002900070</name>
</gene>
<evidence type="ECO:0000259" key="16">
    <source>
        <dbReference type="PROSITE" id="PS50172"/>
    </source>
</evidence>
<dbReference type="SMART" id="SM00292">
    <property type="entry name" value="BRCT"/>
    <property type="match status" value="1"/>
</dbReference>
<dbReference type="Pfam" id="PF03031">
    <property type="entry name" value="NIF"/>
    <property type="match status" value="1"/>
</dbReference>
<dbReference type="EMBL" id="DF237239">
    <property type="protein sequence ID" value="GAQ86456.1"/>
    <property type="molecule type" value="Genomic_DNA"/>
</dbReference>
<feature type="compositionally biased region" description="Polar residues" evidence="15">
    <location>
        <begin position="535"/>
        <end position="558"/>
    </location>
</feature>
<accession>A0A1Y1ICL6</accession>
<keyword evidence="6" id="KW-0479">Metal-binding</keyword>
<feature type="compositionally biased region" description="Acidic residues" evidence="15">
    <location>
        <begin position="763"/>
        <end position="774"/>
    </location>
</feature>
<feature type="compositionally biased region" description="Basic and acidic residues" evidence="15">
    <location>
        <begin position="380"/>
        <end position="390"/>
    </location>
</feature>
<dbReference type="OrthoDB" id="10249888at2759"/>
<feature type="region of interest" description="Disordered" evidence="15">
    <location>
        <begin position="1"/>
        <end position="36"/>
    </location>
</feature>
<dbReference type="GO" id="GO:0003723">
    <property type="term" value="F:RNA binding"/>
    <property type="evidence" value="ECO:0007669"/>
    <property type="project" value="UniProtKB-KW"/>
</dbReference>
<dbReference type="CDD" id="cd07521">
    <property type="entry name" value="HAD_FCP1-like"/>
    <property type="match status" value="1"/>
</dbReference>
<feature type="compositionally biased region" description="Basic and acidic residues" evidence="15">
    <location>
        <begin position="998"/>
        <end position="1007"/>
    </location>
</feature>
<feature type="compositionally biased region" description="Polar residues" evidence="15">
    <location>
        <begin position="1010"/>
        <end position="1020"/>
    </location>
</feature>
<dbReference type="Proteomes" id="UP000054558">
    <property type="component" value="Unassembled WGS sequence"/>
</dbReference>
<proteinExistence type="predicted"/>
<dbReference type="GO" id="GO:0009651">
    <property type="term" value="P:response to salt stress"/>
    <property type="evidence" value="ECO:0007669"/>
    <property type="project" value="UniProtKB-ARBA"/>
</dbReference>
<dbReference type="InterPro" id="IPR039189">
    <property type="entry name" value="Fcp1"/>
</dbReference>
<keyword evidence="5" id="KW-0678">Repressor</keyword>